<organism evidence="11">
    <name type="scientific">freshwater metagenome</name>
    <dbReference type="NCBI Taxonomy" id="449393"/>
    <lineage>
        <taxon>unclassified sequences</taxon>
        <taxon>metagenomes</taxon>
        <taxon>ecological metagenomes</taxon>
    </lineage>
</organism>
<dbReference type="InterPro" id="IPR046373">
    <property type="entry name" value="Acyl-CoA_Oxase/DH_mid-dom_sf"/>
</dbReference>
<dbReference type="Pfam" id="PF00441">
    <property type="entry name" value="Acyl-CoA_dh_1"/>
    <property type="match status" value="1"/>
</dbReference>
<dbReference type="GO" id="GO:0050660">
    <property type="term" value="F:flavin adenine dinucleotide binding"/>
    <property type="evidence" value="ECO:0007669"/>
    <property type="project" value="InterPro"/>
</dbReference>
<dbReference type="EMBL" id="CAFABE010000005">
    <property type="protein sequence ID" value="CAB4817810.1"/>
    <property type="molecule type" value="Genomic_DNA"/>
</dbReference>
<evidence type="ECO:0000256" key="5">
    <source>
        <dbReference type="ARBA" id="ARBA00023002"/>
    </source>
</evidence>
<dbReference type="EMBL" id="CAFBPM010000004">
    <property type="protein sequence ID" value="CAB5015565.1"/>
    <property type="molecule type" value="Genomic_DNA"/>
</dbReference>
<dbReference type="InterPro" id="IPR052161">
    <property type="entry name" value="Mycobact_Acyl-CoA_DH"/>
</dbReference>
<protein>
    <submittedName>
        <fullName evidence="11">Unannotated protein</fullName>
    </submittedName>
</protein>
<dbReference type="AlphaFoldDB" id="A0A6J7QF51"/>
<evidence type="ECO:0000256" key="2">
    <source>
        <dbReference type="ARBA" id="ARBA00009347"/>
    </source>
</evidence>
<dbReference type="InterPro" id="IPR009075">
    <property type="entry name" value="AcylCo_DH/oxidase_C"/>
</dbReference>
<comment type="cofactor">
    <cofactor evidence="1">
        <name>FAD</name>
        <dbReference type="ChEBI" id="CHEBI:57692"/>
    </cofactor>
</comment>
<dbReference type="InterPro" id="IPR036250">
    <property type="entry name" value="AcylCo_DH-like_C"/>
</dbReference>
<name>A0A6J7QF51_9ZZZZ</name>
<dbReference type="GO" id="GO:0005886">
    <property type="term" value="C:plasma membrane"/>
    <property type="evidence" value="ECO:0007669"/>
    <property type="project" value="TreeGrafter"/>
</dbReference>
<dbReference type="SUPFAM" id="SSF47203">
    <property type="entry name" value="Acyl-CoA dehydrogenase C-terminal domain-like"/>
    <property type="match status" value="1"/>
</dbReference>
<dbReference type="InterPro" id="IPR037069">
    <property type="entry name" value="AcylCoA_DH/ox_N_sf"/>
</dbReference>
<evidence type="ECO:0000256" key="3">
    <source>
        <dbReference type="ARBA" id="ARBA00022630"/>
    </source>
</evidence>
<evidence type="ECO:0000313" key="10">
    <source>
        <dbReference type="EMBL" id="CAB4878450.1"/>
    </source>
</evidence>
<accession>A0A6J7QF51</accession>
<comment type="similarity">
    <text evidence="2">Belongs to the acyl-CoA dehydrogenase family.</text>
</comment>
<gene>
    <name evidence="9" type="ORF">UFOPK3164_00204</name>
    <name evidence="10" type="ORF">UFOPK3427_01287</name>
    <name evidence="11" type="ORF">UFOPK4112_00575</name>
</gene>
<reference evidence="11" key="1">
    <citation type="submission" date="2020-05" db="EMBL/GenBank/DDBJ databases">
        <authorList>
            <person name="Chiriac C."/>
            <person name="Salcher M."/>
            <person name="Ghai R."/>
            <person name="Kavagutti S V."/>
        </authorList>
    </citation>
    <scope>NUCLEOTIDE SEQUENCE</scope>
</reference>
<dbReference type="Pfam" id="PF02771">
    <property type="entry name" value="Acyl-CoA_dh_N"/>
    <property type="match status" value="1"/>
</dbReference>
<keyword evidence="4" id="KW-0274">FAD</keyword>
<dbReference type="Gene3D" id="2.40.110.10">
    <property type="entry name" value="Butyryl-CoA Dehydrogenase, subunit A, domain 2"/>
    <property type="match status" value="1"/>
</dbReference>
<dbReference type="Pfam" id="PF02770">
    <property type="entry name" value="Acyl-CoA_dh_M"/>
    <property type="match status" value="1"/>
</dbReference>
<evidence type="ECO:0000259" key="7">
    <source>
        <dbReference type="Pfam" id="PF02770"/>
    </source>
</evidence>
<keyword evidence="3" id="KW-0285">Flavoprotein</keyword>
<feature type="domain" description="Acyl-CoA oxidase/dehydrogenase middle" evidence="7">
    <location>
        <begin position="125"/>
        <end position="219"/>
    </location>
</feature>
<evidence type="ECO:0000313" key="11">
    <source>
        <dbReference type="EMBL" id="CAB5015565.1"/>
    </source>
</evidence>
<feature type="domain" description="Acyl-CoA dehydrogenase/oxidase C-terminal" evidence="6">
    <location>
        <begin position="231"/>
        <end position="382"/>
    </location>
</feature>
<keyword evidence="5" id="KW-0560">Oxidoreductase</keyword>
<evidence type="ECO:0000256" key="4">
    <source>
        <dbReference type="ARBA" id="ARBA00022827"/>
    </source>
</evidence>
<dbReference type="Gene3D" id="1.10.540.10">
    <property type="entry name" value="Acyl-CoA dehydrogenase/oxidase, N-terminal domain"/>
    <property type="match status" value="1"/>
</dbReference>
<evidence type="ECO:0000259" key="6">
    <source>
        <dbReference type="Pfam" id="PF00441"/>
    </source>
</evidence>
<dbReference type="EMBL" id="CAFBLT010000001">
    <property type="protein sequence ID" value="CAB4878450.1"/>
    <property type="molecule type" value="Genomic_DNA"/>
</dbReference>
<sequence length="387" mass="43116">MDFTFSEDEQAFRAEAAQWLSANIPAPGSLGSLDTKEGFEKHRAFERLMFENHWSVVSWPEEFGGRDVGIIEWLIFEEEYYKAGGPKRVSQNGIFLLAPTLFDFGTDAQRARFLPPMASGDEIWCQGWSEPDSGSDLASLRSSATRVDGGWTLNGQKTWASRGAFAEWCFGLFRSDPEQERHRGLTYFLIDMESEGITRRPIAQLDGETGFAEIFFDDVFVPDAQVLGDVGQGWAVAMATAGSERGLSLRSPARFSEAVKRLYELLIEREGEPSAPLTRLADQTAQAYCNAQAYELQTWWTATSIREGNGVGPEASATKIFWSEMDLHIHQTALEILGPNAALRERDGSLSDWLDGFLFSLAGPIYAGTNQIQRNVVAERLLGMPRK</sequence>
<dbReference type="InterPro" id="IPR006091">
    <property type="entry name" value="Acyl-CoA_Oxase/DH_mid-dom"/>
</dbReference>
<dbReference type="FunFam" id="2.40.110.10:FF:000011">
    <property type="entry name" value="Acyl-CoA dehydrogenase FadE34"/>
    <property type="match status" value="1"/>
</dbReference>
<evidence type="ECO:0000313" key="9">
    <source>
        <dbReference type="EMBL" id="CAB4817810.1"/>
    </source>
</evidence>
<dbReference type="InterPro" id="IPR013786">
    <property type="entry name" value="AcylCoA_DH/ox_N"/>
</dbReference>
<dbReference type="Gene3D" id="1.20.140.10">
    <property type="entry name" value="Butyryl-CoA Dehydrogenase, subunit A, domain 3"/>
    <property type="match status" value="1"/>
</dbReference>
<proteinExistence type="inferred from homology"/>
<dbReference type="InterPro" id="IPR009100">
    <property type="entry name" value="AcylCoA_DH/oxidase_NM_dom_sf"/>
</dbReference>
<dbReference type="PANTHER" id="PTHR43292">
    <property type="entry name" value="ACYL-COA DEHYDROGENASE"/>
    <property type="match status" value="1"/>
</dbReference>
<dbReference type="PANTHER" id="PTHR43292:SF3">
    <property type="entry name" value="ACYL-COA DEHYDROGENASE FADE29"/>
    <property type="match status" value="1"/>
</dbReference>
<evidence type="ECO:0000256" key="1">
    <source>
        <dbReference type="ARBA" id="ARBA00001974"/>
    </source>
</evidence>
<dbReference type="GO" id="GO:0016627">
    <property type="term" value="F:oxidoreductase activity, acting on the CH-CH group of donors"/>
    <property type="evidence" value="ECO:0007669"/>
    <property type="project" value="InterPro"/>
</dbReference>
<feature type="domain" description="Acyl-CoA dehydrogenase/oxidase N-terminal" evidence="8">
    <location>
        <begin position="6"/>
        <end position="121"/>
    </location>
</feature>
<dbReference type="SUPFAM" id="SSF56645">
    <property type="entry name" value="Acyl-CoA dehydrogenase NM domain-like"/>
    <property type="match status" value="1"/>
</dbReference>
<evidence type="ECO:0000259" key="8">
    <source>
        <dbReference type="Pfam" id="PF02771"/>
    </source>
</evidence>